<evidence type="ECO:0008006" key="6">
    <source>
        <dbReference type="Google" id="ProtNLM"/>
    </source>
</evidence>
<dbReference type="InterPro" id="IPR035965">
    <property type="entry name" value="PAS-like_dom_sf"/>
</dbReference>
<keyword evidence="1" id="KW-1133">Transmembrane helix</keyword>
<dbReference type="RefSeq" id="WP_200248865.1">
    <property type="nucleotide sequence ID" value="NZ_NRRY01000055.1"/>
</dbReference>
<evidence type="ECO:0000259" key="2">
    <source>
        <dbReference type="PROSITE" id="PS50112"/>
    </source>
</evidence>
<accession>A0A9X0WD58</accession>
<dbReference type="PROSITE" id="PS51832">
    <property type="entry name" value="HD_GYP"/>
    <property type="match status" value="1"/>
</dbReference>
<dbReference type="InterPro" id="IPR052020">
    <property type="entry name" value="Cyclic_di-GMP/3'3'-cGAMP_PDE"/>
</dbReference>
<dbReference type="Pfam" id="PF13487">
    <property type="entry name" value="HD_5"/>
    <property type="match status" value="1"/>
</dbReference>
<dbReference type="CDD" id="cd00130">
    <property type="entry name" value="PAS"/>
    <property type="match status" value="1"/>
</dbReference>
<dbReference type="Gene3D" id="1.10.3210.10">
    <property type="entry name" value="Hypothetical protein af1432"/>
    <property type="match status" value="1"/>
</dbReference>
<dbReference type="Pfam" id="PF00989">
    <property type="entry name" value="PAS"/>
    <property type="match status" value="1"/>
</dbReference>
<evidence type="ECO:0000259" key="3">
    <source>
        <dbReference type="PROSITE" id="PS51832"/>
    </source>
</evidence>
<evidence type="ECO:0000256" key="1">
    <source>
        <dbReference type="SAM" id="Phobius"/>
    </source>
</evidence>
<keyword evidence="1" id="KW-0472">Membrane</keyword>
<dbReference type="EMBL" id="NRRY01000055">
    <property type="protein sequence ID" value="MBK1620990.1"/>
    <property type="molecule type" value="Genomic_DNA"/>
</dbReference>
<dbReference type="AlphaFoldDB" id="A0A9X0WD58"/>
<sequence length="723" mass="79120">MSRRLLVALAALVVVFLAALAGVFAFAQQEYARDQQQLRWRLSMVADSRAQALEHWLDQQRAVLLGLVNNESLQVYLSVLRMQAEAPERHTDNGEELSFLRTLLEVTAQRGGFVSRVEGSPVPANVRRLGLAGLALLAPDGGGLVASSGMPPISAELAAFIAETPLTEPGFLDLRRDAQGQLALGWLLPVLSEQVRGQGTTVVARLLALRPADTAFFATLKQPGQTSATAETYLIRQNGNTLEFLSPLANGTSALSHRLAVGDEGSVETAALRKPGAFHSGLDYSATPVFAVSRQIPGTPWVLVHQVDQEEALAQSNRRLITLISVMLALLIGFVAIILFAWRYGSSARIEQVARQYQASSQRFEALSRFLDAVSDTQPHAVFATDAQSRLTFANRRTSELTGIPRPELTGRSLIGVLGQERGRFYQALIQRTYEQQQELIVTRHFHSLPDQSLLGLFGFSPSTAQSQALDAADHPAPSFEDSEHVWRSNHYPLPRGTLHAAVVLTTIEDLTELTEERRRRERNTLQLIDTLVGLMDERDPNSANQSLFVALVAREIATELALSSLLIKTAEQAGRLVNIGKIRVPSDVLTKQGPLNEAERALVQDALDQGPSLLKHLEFEGPVIETLTQINEHWDGGGRPLGLAGESILPTAQIVAVANTFVALISARAFRVGQSFQQAESELLADAGRRFDRRVVLSLLNFLNNKGGRARWATMAQDEPWS</sequence>
<dbReference type="Proteomes" id="UP001138768">
    <property type="component" value="Unassembled WGS sequence"/>
</dbReference>
<dbReference type="GO" id="GO:0006355">
    <property type="term" value="P:regulation of DNA-templated transcription"/>
    <property type="evidence" value="ECO:0007669"/>
    <property type="project" value="InterPro"/>
</dbReference>
<dbReference type="InterPro" id="IPR013767">
    <property type="entry name" value="PAS_fold"/>
</dbReference>
<dbReference type="PANTHER" id="PTHR45228">
    <property type="entry name" value="CYCLIC DI-GMP PHOSPHODIESTERASE TM_0186-RELATED"/>
    <property type="match status" value="1"/>
</dbReference>
<dbReference type="Gene3D" id="3.30.450.20">
    <property type="entry name" value="PAS domain"/>
    <property type="match status" value="1"/>
</dbReference>
<feature type="domain" description="PAS" evidence="2">
    <location>
        <begin position="363"/>
        <end position="437"/>
    </location>
</feature>
<feature type="transmembrane region" description="Helical" evidence="1">
    <location>
        <begin position="320"/>
        <end position="342"/>
    </location>
</feature>
<proteinExistence type="predicted"/>
<dbReference type="SUPFAM" id="SSF55785">
    <property type="entry name" value="PYP-like sensor domain (PAS domain)"/>
    <property type="match status" value="1"/>
</dbReference>
<keyword evidence="5" id="KW-1185">Reference proteome</keyword>
<dbReference type="SUPFAM" id="SSF109604">
    <property type="entry name" value="HD-domain/PDEase-like"/>
    <property type="match status" value="1"/>
</dbReference>
<dbReference type="InterPro" id="IPR037522">
    <property type="entry name" value="HD_GYP_dom"/>
</dbReference>
<evidence type="ECO:0000313" key="5">
    <source>
        <dbReference type="Proteomes" id="UP001138768"/>
    </source>
</evidence>
<keyword evidence="1" id="KW-0812">Transmembrane</keyword>
<evidence type="ECO:0000313" key="4">
    <source>
        <dbReference type="EMBL" id="MBK1620990.1"/>
    </source>
</evidence>
<comment type="caution">
    <text evidence="4">The sequence shown here is derived from an EMBL/GenBank/DDBJ whole genome shotgun (WGS) entry which is preliminary data.</text>
</comment>
<reference evidence="4 5" key="1">
    <citation type="journal article" date="2020" name="Microorganisms">
        <title>Osmotic Adaptation and Compatible Solute Biosynthesis of Phototrophic Bacteria as Revealed from Genome Analyses.</title>
        <authorList>
            <person name="Imhoff J.F."/>
            <person name="Rahn T."/>
            <person name="Kunzel S."/>
            <person name="Keller A."/>
            <person name="Neulinger S.C."/>
        </authorList>
    </citation>
    <scope>NUCLEOTIDE SEQUENCE [LARGE SCALE GENOMIC DNA]</scope>
    <source>
        <strain evidence="4 5">DSM 25653</strain>
    </source>
</reference>
<dbReference type="PROSITE" id="PS50112">
    <property type="entry name" value="PAS"/>
    <property type="match status" value="1"/>
</dbReference>
<name>A0A9X0WD58_9GAMM</name>
<dbReference type="SMART" id="SM00091">
    <property type="entry name" value="PAS"/>
    <property type="match status" value="1"/>
</dbReference>
<gene>
    <name evidence="4" type="ORF">CKO42_21705</name>
</gene>
<feature type="domain" description="HD-GYP" evidence="3">
    <location>
        <begin position="521"/>
        <end position="716"/>
    </location>
</feature>
<dbReference type="InterPro" id="IPR000014">
    <property type="entry name" value="PAS"/>
</dbReference>
<organism evidence="4 5">
    <name type="scientific">Lamprobacter modestohalophilus</name>
    <dbReference type="NCBI Taxonomy" id="1064514"/>
    <lineage>
        <taxon>Bacteria</taxon>
        <taxon>Pseudomonadati</taxon>
        <taxon>Pseudomonadota</taxon>
        <taxon>Gammaproteobacteria</taxon>
        <taxon>Chromatiales</taxon>
        <taxon>Chromatiaceae</taxon>
        <taxon>Lamprobacter</taxon>
    </lineage>
</organism>
<protein>
    <recommendedName>
        <fullName evidence="6">PAS domain-containing protein</fullName>
    </recommendedName>
</protein>